<accession>A0A2W5L058</accession>
<dbReference type="SUPFAM" id="SSF56954">
    <property type="entry name" value="Outer membrane efflux proteins (OEP)"/>
    <property type="match status" value="1"/>
</dbReference>
<comment type="caution">
    <text evidence="3">The sequence shown here is derived from an EMBL/GenBank/DDBJ whole genome shotgun (WGS) entry which is preliminary data.</text>
</comment>
<dbReference type="PANTHER" id="PTHR30203:SF29">
    <property type="entry name" value="PROTEIN CYAE"/>
    <property type="match status" value="1"/>
</dbReference>
<keyword evidence="2" id="KW-0472">Membrane</keyword>
<keyword evidence="2" id="KW-0564">Palmitate</keyword>
<keyword evidence="2" id="KW-0449">Lipoprotein</keyword>
<evidence type="ECO:0000256" key="2">
    <source>
        <dbReference type="RuleBase" id="RU362097"/>
    </source>
</evidence>
<dbReference type="Gene3D" id="1.20.1600.10">
    <property type="entry name" value="Outer membrane efflux proteins (OEP)"/>
    <property type="match status" value="1"/>
</dbReference>
<feature type="signal peptide" evidence="2">
    <location>
        <begin position="1"/>
        <end position="20"/>
    </location>
</feature>
<keyword evidence="2" id="KW-1134">Transmembrane beta strand</keyword>
<reference evidence="3 4" key="1">
    <citation type="submission" date="2017-08" db="EMBL/GenBank/DDBJ databases">
        <title>Infants hospitalized years apart are colonized by the same room-sourced microbial strains.</title>
        <authorList>
            <person name="Brooks B."/>
            <person name="Olm M.R."/>
            <person name="Firek B.A."/>
            <person name="Baker R."/>
            <person name="Thomas B.C."/>
            <person name="Morowitz M.J."/>
            <person name="Banfield J.F."/>
        </authorList>
    </citation>
    <scope>NUCLEOTIDE SEQUENCE [LARGE SCALE GENOMIC DNA]</scope>
    <source>
        <strain evidence="3">S2_005_003_R2_47</strain>
    </source>
</reference>
<comment type="similarity">
    <text evidence="1 2">Belongs to the outer membrane factor (OMF) (TC 1.B.17) family.</text>
</comment>
<comment type="subcellular location">
    <subcellularLocation>
        <location evidence="2">Cell membrane</location>
        <topology evidence="2">Lipid-anchor</topology>
    </subcellularLocation>
</comment>
<keyword evidence="2" id="KW-0812">Transmembrane</keyword>
<dbReference type="EMBL" id="QFPJ01000025">
    <property type="protein sequence ID" value="PZQ21664.1"/>
    <property type="molecule type" value="Genomic_DNA"/>
</dbReference>
<dbReference type="PROSITE" id="PS51257">
    <property type="entry name" value="PROKAR_LIPOPROTEIN"/>
    <property type="match status" value="1"/>
</dbReference>
<protein>
    <submittedName>
        <fullName evidence="3">OprM</fullName>
    </submittedName>
</protein>
<proteinExistence type="inferred from homology"/>
<feature type="chain" id="PRO_5015801226" evidence="2">
    <location>
        <begin position="21"/>
        <end position="499"/>
    </location>
</feature>
<evidence type="ECO:0000313" key="4">
    <source>
        <dbReference type="Proteomes" id="UP000248597"/>
    </source>
</evidence>
<sequence length="499" mass="52197">MKTFPFACVLGLPALLGACAVQPAYQRPTLKLPADWSDARDGVPSRIERDGWWRLLDDPAVDRLVDAGLLDNPTLAEAAARMDQARAVLSVENAQKVPSVGLEANATYSRDRAGAGSGTTGQTSLSAGARLSWEIDLWGRVRSKSDAAESRLAARTADTEAARLSIVGDIADAAIALRGCHAILNIRGRDIASRETELQIGRARLSLGSIAPFAIAAAEGNFAAARIDHIAQEEGCTRLVNALVALSGVEAGEVRALLTPVPSAAVAASLDEEGMSVAPLPVPPPFSIALPATVLRSHPAVVAAESEAMARWAEVGVAKAERLPRIDLLGVLTGQWIRALGSSSSYVSGSAGAGLTLPIFDGGAGKARVRSAEAAYREAAAQLIGIVRIAIRDIEDGLAARQSAEARIDAATAALTASEYTLRANLARWRAGAIAQFELEETRRQFNAAQENLVAASADRARAWIALVRRAGPAAYQQAAEDGAASMLPTGRSDGNMNQ</sequence>
<dbReference type="AlphaFoldDB" id="A0A2W5L058"/>
<evidence type="ECO:0000256" key="1">
    <source>
        <dbReference type="ARBA" id="ARBA00007613"/>
    </source>
</evidence>
<dbReference type="Pfam" id="PF02321">
    <property type="entry name" value="OEP"/>
    <property type="match status" value="2"/>
</dbReference>
<dbReference type="GO" id="GO:0015562">
    <property type="term" value="F:efflux transmembrane transporter activity"/>
    <property type="evidence" value="ECO:0007669"/>
    <property type="project" value="InterPro"/>
</dbReference>
<dbReference type="InterPro" id="IPR010131">
    <property type="entry name" value="MdtP/NodT-like"/>
</dbReference>
<evidence type="ECO:0000313" key="3">
    <source>
        <dbReference type="EMBL" id="PZQ21664.1"/>
    </source>
</evidence>
<dbReference type="NCBIfam" id="TIGR01845">
    <property type="entry name" value="outer_NodT"/>
    <property type="match status" value="1"/>
</dbReference>
<dbReference type="Proteomes" id="UP000248597">
    <property type="component" value="Unassembled WGS sequence"/>
</dbReference>
<dbReference type="PANTHER" id="PTHR30203">
    <property type="entry name" value="OUTER MEMBRANE CATION EFFLUX PROTEIN"/>
    <property type="match status" value="1"/>
</dbReference>
<name>A0A2W5L058_SPHMC</name>
<dbReference type="GO" id="GO:0005886">
    <property type="term" value="C:plasma membrane"/>
    <property type="evidence" value="ECO:0007669"/>
    <property type="project" value="UniProtKB-SubCell"/>
</dbReference>
<dbReference type="InterPro" id="IPR003423">
    <property type="entry name" value="OMP_efflux"/>
</dbReference>
<gene>
    <name evidence="3" type="ORF">DI569_10990</name>
</gene>
<organism evidence="3 4">
    <name type="scientific">Sphingopyxis macrogoltabida</name>
    <name type="common">Sphingomonas macrogoltabidus</name>
    <dbReference type="NCBI Taxonomy" id="33050"/>
    <lineage>
        <taxon>Bacteria</taxon>
        <taxon>Pseudomonadati</taxon>
        <taxon>Pseudomonadota</taxon>
        <taxon>Alphaproteobacteria</taxon>
        <taxon>Sphingomonadales</taxon>
        <taxon>Sphingomonadaceae</taxon>
        <taxon>Sphingopyxis</taxon>
    </lineage>
</organism>
<keyword evidence="2" id="KW-0732">Signal</keyword>
<dbReference type="Gene3D" id="2.20.200.10">
    <property type="entry name" value="Outer membrane efflux proteins (OEP)"/>
    <property type="match status" value="1"/>
</dbReference>